<keyword evidence="4 5" id="KW-0539">Nucleus</keyword>
<evidence type="ECO:0000256" key="3">
    <source>
        <dbReference type="ARBA" id="ARBA00023132"/>
    </source>
</evidence>
<dbReference type="Proteomes" id="UP000078540">
    <property type="component" value="Unassembled WGS sequence"/>
</dbReference>
<protein>
    <recommendedName>
        <fullName evidence="5">Nuclear pore protein</fullName>
    </recommendedName>
</protein>
<proteinExistence type="inferred from homology"/>
<dbReference type="Pfam" id="PF04097">
    <property type="entry name" value="Nic96"/>
    <property type="match status" value="1"/>
</dbReference>
<accession>A0A195BB08</accession>
<organism evidence="6 7">
    <name type="scientific">Atta colombica</name>
    <dbReference type="NCBI Taxonomy" id="520822"/>
    <lineage>
        <taxon>Eukaryota</taxon>
        <taxon>Metazoa</taxon>
        <taxon>Ecdysozoa</taxon>
        <taxon>Arthropoda</taxon>
        <taxon>Hexapoda</taxon>
        <taxon>Insecta</taxon>
        <taxon>Pterygota</taxon>
        <taxon>Neoptera</taxon>
        <taxon>Endopterygota</taxon>
        <taxon>Hymenoptera</taxon>
        <taxon>Apocrita</taxon>
        <taxon>Aculeata</taxon>
        <taxon>Formicoidea</taxon>
        <taxon>Formicidae</taxon>
        <taxon>Myrmicinae</taxon>
        <taxon>Atta</taxon>
    </lineage>
</organism>
<sequence length="848" mass="96272">MSVRLERCKARPDRYDMLVRSMGDIGHADMLPADSTRLAADSGFSELLRSAEQLSATVEGNEDLPQVERNLRQILEASNELWSRVTQTSTQDNEAQAHVLLGSRGVDLSQISQKLNSLSARRTFEPLDPIADTDIVSYLRNEKENAILSIIEQVHKDTFELTRAQQMEHMLGEWKQMRFEIINAMTAPSGELVDLRGAPQRTKLAGSMISGLSSIEVAYVKELQIYNDHVLKGVTRPSLFNTFHKASESFNDKKIVDLWQMVKCMVDIPPTPRGDQIKSRSSSAIEQRIVSQARKYLENRYRDFMNSIINENLVQAKRGGVPGTIPLVKSFVGVKVQNLRDLEDTKMEDKPLWPLVYYCMRSGDYKAALQCLNQCGTEFPEFKAALEEACDDQQHRPSSRAESILKLHYRKQVRSVTDPYKRAAYCALVPCELDDFHSEVISTADDYLWLKLCQVRDQADVENKLTLDYLQTTISEIYGETYYHAHEQPFLYFSMLFLTGQFEAAIEFLATGAGARHLPHAVHLAAAMHEHNLLAVSQSVLAPLISVDPADKPPAKRLNFARLILLYVKRFESSDPKESLHYLFLLRCMKDPYDRNMFAASAAEMVVDASLANRVLLVGKLDKDRRLPGILDQFQINTDDVINICAETLYRKGLLEDAVMMYDLARNHEKVLSLMCTLLTQVVSQRGPPGSLRGRLQATAMDISTRYKDIAIQAPSEVVSSFYTLRDLMVFFDQFHNEQYQSALRTIADSKMLPLQVKEVDERVNALRRVSPEVAGTLADVLLATMTILYRQYQKLRSVEPGDKIAREQQLHDLREQARALTSFAGTLPYRMPNETNSKLVQMEILMH</sequence>
<keyword evidence="5" id="KW-0472">Membrane</keyword>
<reference evidence="6 7" key="1">
    <citation type="submission" date="2015-09" db="EMBL/GenBank/DDBJ databases">
        <title>Atta colombica WGS genome.</title>
        <authorList>
            <person name="Nygaard S."/>
            <person name="Hu H."/>
            <person name="Boomsma J."/>
            <person name="Zhang G."/>
        </authorList>
    </citation>
    <scope>NUCLEOTIDE SEQUENCE [LARGE SCALE GENOMIC DNA]</scope>
    <source>
        <strain evidence="6">Treedump-2</strain>
        <tissue evidence="6">Whole body</tissue>
    </source>
</reference>
<comment type="similarity">
    <text evidence="2 5">Belongs to the nucleoporin interacting component (NIC) family.</text>
</comment>
<keyword evidence="5" id="KW-0653">Protein transport</keyword>
<evidence type="ECO:0000256" key="2">
    <source>
        <dbReference type="ARBA" id="ARBA00010186"/>
    </source>
</evidence>
<evidence type="ECO:0000256" key="4">
    <source>
        <dbReference type="ARBA" id="ARBA00023242"/>
    </source>
</evidence>
<dbReference type="EMBL" id="KQ976537">
    <property type="protein sequence ID" value="KYM81405.1"/>
    <property type="molecule type" value="Genomic_DNA"/>
</dbReference>
<keyword evidence="3 5" id="KW-0906">Nuclear pore complex</keyword>
<keyword evidence="5" id="KW-0811">Translocation</keyword>
<gene>
    <name evidence="6" type="ORF">ALC53_08173</name>
</gene>
<dbReference type="InterPro" id="IPR007231">
    <property type="entry name" value="Nucleoporin_int_Nup93/Nic96"/>
</dbReference>
<keyword evidence="5" id="KW-0813">Transport</keyword>
<dbReference type="PANTHER" id="PTHR11225">
    <property type="entry name" value="NUCLEAR PORE COMPLEX PROTEIN NUP93 NUCLEOPORIN NUP93 DEAD EYE PROTEIN"/>
    <property type="match status" value="1"/>
</dbReference>
<keyword evidence="7" id="KW-1185">Reference proteome</keyword>
<dbReference type="PANTHER" id="PTHR11225:SF4">
    <property type="entry name" value="NUCLEAR PORE COMPLEX PROTEIN NUP93"/>
    <property type="match status" value="1"/>
</dbReference>
<keyword evidence="5" id="KW-0509">mRNA transport</keyword>
<comment type="subcellular location">
    <subcellularLocation>
        <location evidence="1 5">Nucleus</location>
        <location evidence="1 5">Nuclear pore complex</location>
    </subcellularLocation>
</comment>
<evidence type="ECO:0000256" key="1">
    <source>
        <dbReference type="ARBA" id="ARBA00004567"/>
    </source>
</evidence>
<dbReference type="GO" id="GO:0006606">
    <property type="term" value="P:protein import into nucleus"/>
    <property type="evidence" value="ECO:0007669"/>
    <property type="project" value="TreeGrafter"/>
</dbReference>
<dbReference type="GO" id="GO:0005643">
    <property type="term" value="C:nuclear pore"/>
    <property type="evidence" value="ECO:0007669"/>
    <property type="project" value="UniProtKB-SubCell"/>
</dbReference>
<name>A0A195BB08_9HYME</name>
<dbReference type="AlphaFoldDB" id="A0A195BB08"/>
<evidence type="ECO:0000256" key="5">
    <source>
        <dbReference type="RuleBase" id="RU364035"/>
    </source>
</evidence>
<evidence type="ECO:0000313" key="6">
    <source>
        <dbReference type="EMBL" id="KYM81405.1"/>
    </source>
</evidence>
<dbReference type="STRING" id="520822.A0A195BB08"/>
<evidence type="ECO:0000313" key="7">
    <source>
        <dbReference type="Proteomes" id="UP000078540"/>
    </source>
</evidence>
<dbReference type="GO" id="GO:0017056">
    <property type="term" value="F:structural constituent of nuclear pore"/>
    <property type="evidence" value="ECO:0007669"/>
    <property type="project" value="InterPro"/>
</dbReference>
<dbReference type="GO" id="GO:0016973">
    <property type="term" value="P:poly(A)+ mRNA export from nucleus"/>
    <property type="evidence" value="ECO:0007669"/>
    <property type="project" value="TreeGrafter"/>
</dbReference>